<dbReference type="Gene3D" id="3.40.50.1820">
    <property type="entry name" value="alpha/beta hydrolase"/>
    <property type="match status" value="1"/>
</dbReference>
<dbReference type="InterPro" id="IPR000073">
    <property type="entry name" value="AB_hydrolase_1"/>
</dbReference>
<organism evidence="2 3">
    <name type="scientific">Hyaloscypha variabilis (strain UAMH 11265 / GT02V1 / F)</name>
    <name type="common">Meliniomyces variabilis</name>
    <dbReference type="NCBI Taxonomy" id="1149755"/>
    <lineage>
        <taxon>Eukaryota</taxon>
        <taxon>Fungi</taxon>
        <taxon>Dikarya</taxon>
        <taxon>Ascomycota</taxon>
        <taxon>Pezizomycotina</taxon>
        <taxon>Leotiomycetes</taxon>
        <taxon>Helotiales</taxon>
        <taxon>Hyaloscyphaceae</taxon>
        <taxon>Hyaloscypha</taxon>
        <taxon>Hyaloscypha variabilis</taxon>
    </lineage>
</organism>
<accession>A0A2J6RUB4</accession>
<dbReference type="EMBL" id="KZ613943">
    <property type="protein sequence ID" value="PMD42104.1"/>
    <property type="molecule type" value="Genomic_DNA"/>
</dbReference>
<dbReference type="AlphaFoldDB" id="A0A2J6RUB4"/>
<evidence type="ECO:0000313" key="3">
    <source>
        <dbReference type="Proteomes" id="UP000235786"/>
    </source>
</evidence>
<feature type="domain" description="AB hydrolase-1" evidence="1">
    <location>
        <begin position="6"/>
        <end position="229"/>
    </location>
</feature>
<evidence type="ECO:0000259" key="1">
    <source>
        <dbReference type="Pfam" id="PF12697"/>
    </source>
</evidence>
<keyword evidence="3" id="KW-1185">Reference proteome</keyword>
<reference evidence="2 3" key="1">
    <citation type="submission" date="2016-04" db="EMBL/GenBank/DDBJ databases">
        <title>A degradative enzymes factory behind the ericoid mycorrhizal symbiosis.</title>
        <authorList>
            <consortium name="DOE Joint Genome Institute"/>
            <person name="Martino E."/>
            <person name="Morin E."/>
            <person name="Grelet G."/>
            <person name="Kuo A."/>
            <person name="Kohler A."/>
            <person name="Daghino S."/>
            <person name="Barry K."/>
            <person name="Choi C."/>
            <person name="Cichocki N."/>
            <person name="Clum A."/>
            <person name="Copeland A."/>
            <person name="Hainaut M."/>
            <person name="Haridas S."/>
            <person name="Labutti K."/>
            <person name="Lindquist E."/>
            <person name="Lipzen A."/>
            <person name="Khouja H.-R."/>
            <person name="Murat C."/>
            <person name="Ohm R."/>
            <person name="Olson A."/>
            <person name="Spatafora J."/>
            <person name="Veneault-Fourrey C."/>
            <person name="Henrissat B."/>
            <person name="Grigoriev I."/>
            <person name="Martin F."/>
            <person name="Perotto S."/>
        </authorList>
    </citation>
    <scope>NUCLEOTIDE SEQUENCE [LARGE SCALE GENOMIC DNA]</scope>
    <source>
        <strain evidence="2 3">F</strain>
    </source>
</reference>
<protein>
    <submittedName>
        <fullName evidence="2">Alpha/beta-hydrolase</fullName>
    </submittedName>
</protein>
<dbReference type="PANTHER" id="PTHR37017">
    <property type="entry name" value="AB HYDROLASE-1 DOMAIN-CONTAINING PROTEIN-RELATED"/>
    <property type="match status" value="1"/>
</dbReference>
<dbReference type="InterPro" id="IPR029058">
    <property type="entry name" value="AB_hydrolase_fold"/>
</dbReference>
<sequence>MAKPTLVLVPGIWEGTSVFDVVANSLRAHGYDTVYAPLASTGHASPGNPTLLDDVQHIRNVIKPLVEEDKEVIVVGHSAGGALGAAATKDLSLKERTEAGKGGGVKKFVFLSAGLAPAGWRHPDILDFYDIQGGEQHCKDPMNLLFNDLPPDVAESWLKKMQCQPATGWADVVEHAGWQDAPSVYLICENDKVLSVGLQERVSAMAGCEIERCESGHMVILTMPEKVVEIVRRAAGEVL</sequence>
<dbReference type="SUPFAM" id="SSF53474">
    <property type="entry name" value="alpha/beta-Hydrolases"/>
    <property type="match status" value="1"/>
</dbReference>
<dbReference type="InterPro" id="IPR052897">
    <property type="entry name" value="Sec-Metab_Biosynth_Hydrolase"/>
</dbReference>
<dbReference type="PANTHER" id="PTHR37017:SF3">
    <property type="entry name" value="AB HYDROLASE-1 DOMAIN-CONTAINING PROTEIN"/>
    <property type="match status" value="1"/>
</dbReference>
<dbReference type="Proteomes" id="UP000235786">
    <property type="component" value="Unassembled WGS sequence"/>
</dbReference>
<dbReference type="GO" id="GO:0016787">
    <property type="term" value="F:hydrolase activity"/>
    <property type="evidence" value="ECO:0007669"/>
    <property type="project" value="UniProtKB-KW"/>
</dbReference>
<name>A0A2J6RUB4_HYAVF</name>
<keyword evidence="2" id="KW-0378">Hydrolase</keyword>
<proteinExistence type="predicted"/>
<evidence type="ECO:0000313" key="2">
    <source>
        <dbReference type="EMBL" id="PMD42104.1"/>
    </source>
</evidence>
<dbReference type="Pfam" id="PF12697">
    <property type="entry name" value="Abhydrolase_6"/>
    <property type="match status" value="1"/>
</dbReference>
<dbReference type="OrthoDB" id="408373at2759"/>
<gene>
    <name evidence="2" type="ORF">L207DRAFT_564505</name>
</gene>